<reference evidence="1 2" key="2">
    <citation type="journal article" date="2016" name="Genome Announc.">
        <title>Complete Genome Sequences of Two Interactive Moderate Thermophiles, Paenibacillus napthalenovorans 32O-Y and Paenibacillus sp. 32O-W.</title>
        <authorList>
            <person name="Butler R.R.III."/>
            <person name="Wang J."/>
            <person name="Stark B.C."/>
            <person name="Pombert J.F."/>
        </authorList>
    </citation>
    <scope>NUCLEOTIDE SEQUENCE [LARGE SCALE GENOMIC DNA]</scope>
    <source>
        <strain evidence="1 2">32O-Y</strain>
    </source>
</reference>
<sequence length="204" mass="23356">MNNLFLDSPVATNRFIWIATYADNTFLSEFSYDSKTENSFYSIDKSKLIRFGMVGYGMNMYYEVLGGIFKIAGQMIEVIYKDKTNNKEYYLTGQPMTMYNDIIQYKNAESNFDILGGDYSVTPSITQYNFGYKKTLNIDGVTFNFRAICSIPYGKPVFLNLRLVSSQEFSNGCLLIKKNGIVVSEYDANAEENVAYELNWQVTV</sequence>
<protein>
    <submittedName>
        <fullName evidence="1">Uncharacterized protein</fullName>
    </submittedName>
</protein>
<accession>A0A0U2VNL5</accession>
<dbReference type="OrthoDB" id="2111939at2"/>
<dbReference type="Proteomes" id="UP000061660">
    <property type="component" value="Chromosome"/>
</dbReference>
<dbReference type="KEGG" id="pnp:IJ22_19520"/>
<keyword evidence="2" id="KW-1185">Reference proteome</keyword>
<evidence type="ECO:0000313" key="1">
    <source>
        <dbReference type="EMBL" id="ALS22326.1"/>
    </source>
</evidence>
<organism evidence="1 2">
    <name type="scientific">Paenibacillus naphthalenovorans</name>
    <dbReference type="NCBI Taxonomy" id="162209"/>
    <lineage>
        <taxon>Bacteria</taxon>
        <taxon>Bacillati</taxon>
        <taxon>Bacillota</taxon>
        <taxon>Bacilli</taxon>
        <taxon>Bacillales</taxon>
        <taxon>Paenibacillaceae</taxon>
        <taxon>Paenibacillus</taxon>
    </lineage>
</organism>
<dbReference type="RefSeq" id="WP_062408629.1">
    <property type="nucleotide sequence ID" value="NZ_CP013652.1"/>
</dbReference>
<gene>
    <name evidence="1" type="ORF">IJ22_19520</name>
</gene>
<reference evidence="2" key="1">
    <citation type="submission" date="2015-12" db="EMBL/GenBank/DDBJ databases">
        <title>Complete genome sequences of two moderately thermophilic Paenibacillus species.</title>
        <authorList>
            <person name="Butler R.III."/>
            <person name="Wang J."/>
            <person name="Stark B.C."/>
            <person name="Pombert J.-F."/>
        </authorList>
    </citation>
    <scope>NUCLEOTIDE SEQUENCE [LARGE SCALE GENOMIC DNA]</scope>
    <source>
        <strain evidence="2">32O-Y</strain>
    </source>
</reference>
<proteinExistence type="predicted"/>
<evidence type="ECO:0000313" key="2">
    <source>
        <dbReference type="Proteomes" id="UP000061660"/>
    </source>
</evidence>
<name>A0A0U2VNL5_9BACL</name>
<dbReference type="STRING" id="162209.IJ22_19520"/>
<dbReference type="AlphaFoldDB" id="A0A0U2VNL5"/>
<dbReference type="PATRIC" id="fig|162209.4.peg.2067"/>
<dbReference type="EMBL" id="CP013652">
    <property type="protein sequence ID" value="ALS22326.1"/>
    <property type="molecule type" value="Genomic_DNA"/>
</dbReference>